<evidence type="ECO:0000313" key="1">
    <source>
        <dbReference type="EMBL" id="KAH7975691.1"/>
    </source>
</evidence>
<reference evidence="1" key="2">
    <citation type="submission" date="2021-09" db="EMBL/GenBank/DDBJ databases">
        <authorList>
            <person name="Jia N."/>
            <person name="Wang J."/>
            <person name="Shi W."/>
            <person name="Du L."/>
            <person name="Sun Y."/>
            <person name="Zhan W."/>
            <person name="Jiang J."/>
            <person name="Wang Q."/>
            <person name="Zhang B."/>
            <person name="Ji P."/>
            <person name="Sakyi L.B."/>
            <person name="Cui X."/>
            <person name="Yuan T."/>
            <person name="Jiang B."/>
            <person name="Yang W."/>
            <person name="Lam T.T.-Y."/>
            <person name="Chang Q."/>
            <person name="Ding S."/>
            <person name="Wang X."/>
            <person name="Zhu J."/>
            <person name="Ruan X."/>
            <person name="Zhao L."/>
            <person name="Wei J."/>
            <person name="Que T."/>
            <person name="Du C."/>
            <person name="Cheng J."/>
            <person name="Dai P."/>
            <person name="Han X."/>
            <person name="Huang E."/>
            <person name="Gao Y."/>
            <person name="Liu J."/>
            <person name="Shao H."/>
            <person name="Ye R."/>
            <person name="Li L."/>
            <person name="Wei W."/>
            <person name="Wang X."/>
            <person name="Wang C."/>
            <person name="Huo Q."/>
            <person name="Li W."/>
            <person name="Guo W."/>
            <person name="Chen H."/>
            <person name="Chen S."/>
            <person name="Zhou L."/>
            <person name="Zhou L."/>
            <person name="Ni X."/>
            <person name="Tian J."/>
            <person name="Zhou Y."/>
            <person name="Sheng Y."/>
            <person name="Liu T."/>
            <person name="Pan Y."/>
            <person name="Xia L."/>
            <person name="Li J."/>
            <person name="Zhao F."/>
            <person name="Cao W."/>
        </authorList>
    </citation>
    <scope>NUCLEOTIDE SEQUENCE</scope>
    <source>
        <strain evidence="1">Rsan-2018</strain>
        <tissue evidence="1">Larvae</tissue>
    </source>
</reference>
<comment type="caution">
    <text evidence="1">The sequence shown here is derived from an EMBL/GenBank/DDBJ whole genome shotgun (WGS) entry which is preliminary data.</text>
</comment>
<dbReference type="VEuPathDB" id="VectorBase:RSAN_046681"/>
<name>A0A9D4QCE1_RHISA</name>
<reference evidence="1" key="1">
    <citation type="journal article" date="2020" name="Cell">
        <title>Large-Scale Comparative Analyses of Tick Genomes Elucidate Their Genetic Diversity and Vector Capacities.</title>
        <authorList>
            <consortium name="Tick Genome and Microbiome Consortium (TIGMIC)"/>
            <person name="Jia N."/>
            <person name="Wang J."/>
            <person name="Shi W."/>
            <person name="Du L."/>
            <person name="Sun Y."/>
            <person name="Zhan W."/>
            <person name="Jiang J.F."/>
            <person name="Wang Q."/>
            <person name="Zhang B."/>
            <person name="Ji P."/>
            <person name="Bell-Sakyi L."/>
            <person name="Cui X.M."/>
            <person name="Yuan T.T."/>
            <person name="Jiang B.G."/>
            <person name="Yang W.F."/>
            <person name="Lam T.T."/>
            <person name="Chang Q.C."/>
            <person name="Ding S.J."/>
            <person name="Wang X.J."/>
            <person name="Zhu J.G."/>
            <person name="Ruan X.D."/>
            <person name="Zhao L."/>
            <person name="Wei J.T."/>
            <person name="Ye R.Z."/>
            <person name="Que T.C."/>
            <person name="Du C.H."/>
            <person name="Zhou Y.H."/>
            <person name="Cheng J.X."/>
            <person name="Dai P.F."/>
            <person name="Guo W.B."/>
            <person name="Han X.H."/>
            <person name="Huang E.J."/>
            <person name="Li L.F."/>
            <person name="Wei W."/>
            <person name="Gao Y.C."/>
            <person name="Liu J.Z."/>
            <person name="Shao H.Z."/>
            <person name="Wang X."/>
            <person name="Wang C.C."/>
            <person name="Yang T.C."/>
            <person name="Huo Q.B."/>
            <person name="Li W."/>
            <person name="Chen H.Y."/>
            <person name="Chen S.E."/>
            <person name="Zhou L.G."/>
            <person name="Ni X.B."/>
            <person name="Tian J.H."/>
            <person name="Sheng Y."/>
            <person name="Liu T."/>
            <person name="Pan Y.S."/>
            <person name="Xia L.Y."/>
            <person name="Li J."/>
            <person name="Zhao F."/>
            <person name="Cao W.C."/>
        </authorList>
    </citation>
    <scope>NUCLEOTIDE SEQUENCE</scope>
    <source>
        <strain evidence="1">Rsan-2018</strain>
    </source>
</reference>
<organism evidence="1 2">
    <name type="scientific">Rhipicephalus sanguineus</name>
    <name type="common">Brown dog tick</name>
    <name type="synonym">Ixodes sanguineus</name>
    <dbReference type="NCBI Taxonomy" id="34632"/>
    <lineage>
        <taxon>Eukaryota</taxon>
        <taxon>Metazoa</taxon>
        <taxon>Ecdysozoa</taxon>
        <taxon>Arthropoda</taxon>
        <taxon>Chelicerata</taxon>
        <taxon>Arachnida</taxon>
        <taxon>Acari</taxon>
        <taxon>Parasitiformes</taxon>
        <taxon>Ixodida</taxon>
        <taxon>Ixodoidea</taxon>
        <taxon>Ixodidae</taxon>
        <taxon>Rhipicephalinae</taxon>
        <taxon>Rhipicephalus</taxon>
        <taxon>Rhipicephalus</taxon>
    </lineage>
</organism>
<sequence>MATSSAREAQSYSDYYPSRNAGAHAESWWKPPVVCQLTSPSHYATWSQQQVFVQNQRLPPPNMCDYIILDLPQFPDGSYEYGSYEFLSRSRSSGYRLLLTVNMDAANVGNNLVALNSPDFSQSTQRIQHTLGLFGYGTLRGWPVPRTTTELSAAQAVLNVIYERLAQVLNGSGVHESSIANFFGFKPRVTTSQWKDYASFVSMLNGLRLDIFRQVSLAALNSRSLRRIVSTGHDAVFFSTQCEQQLFARDPTGLSILDIGNGSCAFDLGPKPKMVATYRHLGYAKTDTHVIGWTVYNVTLGLAPNVCNGDSSRFNEIRKIVDENK</sequence>
<dbReference type="Proteomes" id="UP000821837">
    <property type="component" value="Chromosome 10"/>
</dbReference>
<gene>
    <name evidence="1" type="ORF">HPB52_004579</name>
</gene>
<dbReference type="EMBL" id="JABSTV010001246">
    <property type="protein sequence ID" value="KAH7975691.1"/>
    <property type="molecule type" value="Genomic_DNA"/>
</dbReference>
<proteinExistence type="predicted"/>
<evidence type="ECO:0000313" key="2">
    <source>
        <dbReference type="Proteomes" id="UP000821837"/>
    </source>
</evidence>
<dbReference type="AlphaFoldDB" id="A0A9D4QCE1"/>
<keyword evidence="2" id="KW-1185">Reference proteome</keyword>
<accession>A0A9D4QCE1</accession>
<protein>
    <submittedName>
        <fullName evidence="1">Uncharacterized protein</fullName>
    </submittedName>
</protein>